<name>A0A4Z2ERY2_9TELE</name>
<sequence length="102" mass="11316">MSTWTRGRMASSTLLAEPGSISSTFFSTTILSTMVLNRAAWEYAPYAESLERARRSSFRKRPASIHVFIGWDTCCNAAGRRSDWEAVGTGSADTQTQWRMGA</sequence>
<comment type="caution">
    <text evidence="1">The sequence shown here is derived from an EMBL/GenBank/DDBJ whole genome shotgun (WGS) entry which is preliminary data.</text>
</comment>
<reference evidence="1 2" key="1">
    <citation type="submission" date="2019-03" db="EMBL/GenBank/DDBJ databases">
        <title>First draft genome of Liparis tanakae, snailfish: a comprehensive survey of snailfish specific genes.</title>
        <authorList>
            <person name="Kim W."/>
            <person name="Song I."/>
            <person name="Jeong J.-H."/>
            <person name="Kim D."/>
            <person name="Kim S."/>
            <person name="Ryu S."/>
            <person name="Song J.Y."/>
            <person name="Lee S.K."/>
        </authorList>
    </citation>
    <scope>NUCLEOTIDE SEQUENCE [LARGE SCALE GENOMIC DNA]</scope>
    <source>
        <tissue evidence="1">Muscle</tissue>
    </source>
</reference>
<proteinExistence type="predicted"/>
<evidence type="ECO:0000313" key="1">
    <source>
        <dbReference type="EMBL" id="TNN31543.1"/>
    </source>
</evidence>
<evidence type="ECO:0000313" key="2">
    <source>
        <dbReference type="Proteomes" id="UP000314294"/>
    </source>
</evidence>
<keyword evidence="2" id="KW-1185">Reference proteome</keyword>
<dbReference type="EMBL" id="SRLO01003375">
    <property type="protein sequence ID" value="TNN31543.1"/>
    <property type="molecule type" value="Genomic_DNA"/>
</dbReference>
<dbReference type="AlphaFoldDB" id="A0A4Z2ERY2"/>
<gene>
    <name evidence="1" type="ORF">EYF80_058306</name>
</gene>
<accession>A0A4Z2ERY2</accession>
<organism evidence="1 2">
    <name type="scientific">Liparis tanakae</name>
    <name type="common">Tanaka's snailfish</name>
    <dbReference type="NCBI Taxonomy" id="230148"/>
    <lineage>
        <taxon>Eukaryota</taxon>
        <taxon>Metazoa</taxon>
        <taxon>Chordata</taxon>
        <taxon>Craniata</taxon>
        <taxon>Vertebrata</taxon>
        <taxon>Euteleostomi</taxon>
        <taxon>Actinopterygii</taxon>
        <taxon>Neopterygii</taxon>
        <taxon>Teleostei</taxon>
        <taxon>Neoteleostei</taxon>
        <taxon>Acanthomorphata</taxon>
        <taxon>Eupercaria</taxon>
        <taxon>Perciformes</taxon>
        <taxon>Cottioidei</taxon>
        <taxon>Cottales</taxon>
        <taxon>Liparidae</taxon>
        <taxon>Liparis</taxon>
    </lineage>
</organism>
<protein>
    <submittedName>
        <fullName evidence="1">Uncharacterized protein</fullName>
    </submittedName>
</protein>
<dbReference type="Proteomes" id="UP000314294">
    <property type="component" value="Unassembled WGS sequence"/>
</dbReference>